<protein>
    <submittedName>
        <fullName evidence="2">Uncharacterized protein</fullName>
    </submittedName>
</protein>
<sequence length="170" mass="18756">MLCPQIPSHTPHSGRLRAFVPPPGLSSVDSPAPWTGPVSDRACWLKTIVHTAGLAPTQDMILPQTPRHTRSHAHHRASIESSCLSCLPQVFASLQPGTVDRPSKRQSLLAKNNRSHRGLSTLSPTRPYNPLSGREAKDKKQQIKKKKERKKERKKLNESHSSCSAGKPSK</sequence>
<reference evidence="2 3" key="1">
    <citation type="submission" date="2016-12" db="EMBL/GenBank/DDBJ databases">
        <title>The genomes of Aspergillus section Nigri reveals drivers in fungal speciation.</title>
        <authorList>
            <consortium name="DOE Joint Genome Institute"/>
            <person name="Vesth T.C."/>
            <person name="Nybo J."/>
            <person name="Theobald S."/>
            <person name="Brandl J."/>
            <person name="Frisvad J.C."/>
            <person name="Nielsen K.F."/>
            <person name="Lyhne E.K."/>
            <person name="Kogle M.E."/>
            <person name="Kuo A."/>
            <person name="Riley R."/>
            <person name="Clum A."/>
            <person name="Nolan M."/>
            <person name="Lipzen A."/>
            <person name="Salamov A."/>
            <person name="Henrissat B."/>
            <person name="Wiebenga A."/>
            <person name="De Vries R.P."/>
            <person name="Grigoriev I.V."/>
            <person name="Mortensen U.H."/>
            <person name="Andersen M.R."/>
            <person name="Baker S.E."/>
        </authorList>
    </citation>
    <scope>NUCLEOTIDE SEQUENCE [LARGE SCALE GENOMIC DNA]</scope>
    <source>
        <strain evidence="2 3">IBT 23096</strain>
    </source>
</reference>
<name>A0A2I2FVX2_9EURO</name>
<organism evidence="2 3">
    <name type="scientific">Aspergillus steynii IBT 23096</name>
    <dbReference type="NCBI Taxonomy" id="1392250"/>
    <lineage>
        <taxon>Eukaryota</taxon>
        <taxon>Fungi</taxon>
        <taxon>Dikarya</taxon>
        <taxon>Ascomycota</taxon>
        <taxon>Pezizomycotina</taxon>
        <taxon>Eurotiomycetes</taxon>
        <taxon>Eurotiomycetidae</taxon>
        <taxon>Eurotiales</taxon>
        <taxon>Aspergillaceae</taxon>
        <taxon>Aspergillus</taxon>
        <taxon>Aspergillus subgen. Circumdati</taxon>
    </lineage>
</organism>
<gene>
    <name evidence="2" type="ORF">P170DRAFT_266651</name>
</gene>
<evidence type="ECO:0000313" key="2">
    <source>
        <dbReference type="EMBL" id="PLB44765.1"/>
    </source>
</evidence>
<feature type="compositionally biased region" description="Polar residues" evidence="1">
    <location>
        <begin position="110"/>
        <end position="126"/>
    </location>
</feature>
<proteinExistence type="predicted"/>
<dbReference type="EMBL" id="MSFO01000008">
    <property type="protein sequence ID" value="PLB44765.1"/>
    <property type="molecule type" value="Genomic_DNA"/>
</dbReference>
<dbReference type="AlphaFoldDB" id="A0A2I2FVX2"/>
<dbReference type="GeneID" id="36550819"/>
<dbReference type="VEuPathDB" id="FungiDB:P170DRAFT_266651"/>
<evidence type="ECO:0000313" key="3">
    <source>
        <dbReference type="Proteomes" id="UP000234275"/>
    </source>
</evidence>
<evidence type="ECO:0000256" key="1">
    <source>
        <dbReference type="SAM" id="MobiDB-lite"/>
    </source>
</evidence>
<keyword evidence="3" id="KW-1185">Reference proteome</keyword>
<comment type="caution">
    <text evidence="2">The sequence shown here is derived from an EMBL/GenBank/DDBJ whole genome shotgun (WGS) entry which is preliminary data.</text>
</comment>
<dbReference type="Proteomes" id="UP000234275">
    <property type="component" value="Unassembled WGS sequence"/>
</dbReference>
<dbReference type="RefSeq" id="XP_024700067.1">
    <property type="nucleotide sequence ID" value="XM_024843120.1"/>
</dbReference>
<feature type="region of interest" description="Disordered" evidence="1">
    <location>
        <begin position="110"/>
        <end position="170"/>
    </location>
</feature>
<feature type="compositionally biased region" description="Basic residues" evidence="1">
    <location>
        <begin position="142"/>
        <end position="154"/>
    </location>
</feature>
<accession>A0A2I2FVX2</accession>